<proteinExistence type="predicted"/>
<comment type="caution">
    <text evidence="1">The sequence shown here is derived from an EMBL/GenBank/DDBJ whole genome shotgun (WGS) entry which is preliminary data.</text>
</comment>
<dbReference type="Proteomes" id="UP000887013">
    <property type="component" value="Unassembled WGS sequence"/>
</dbReference>
<evidence type="ECO:0000313" key="2">
    <source>
        <dbReference type="Proteomes" id="UP000887013"/>
    </source>
</evidence>
<dbReference type="EMBL" id="BMAW01084412">
    <property type="protein sequence ID" value="GFU38708.1"/>
    <property type="molecule type" value="Genomic_DNA"/>
</dbReference>
<keyword evidence="2" id="KW-1185">Reference proteome</keyword>
<organism evidence="1 2">
    <name type="scientific">Nephila pilipes</name>
    <name type="common">Giant wood spider</name>
    <name type="synonym">Nephila maculata</name>
    <dbReference type="NCBI Taxonomy" id="299642"/>
    <lineage>
        <taxon>Eukaryota</taxon>
        <taxon>Metazoa</taxon>
        <taxon>Ecdysozoa</taxon>
        <taxon>Arthropoda</taxon>
        <taxon>Chelicerata</taxon>
        <taxon>Arachnida</taxon>
        <taxon>Araneae</taxon>
        <taxon>Araneomorphae</taxon>
        <taxon>Entelegynae</taxon>
        <taxon>Araneoidea</taxon>
        <taxon>Nephilidae</taxon>
        <taxon>Nephila</taxon>
    </lineage>
</organism>
<gene>
    <name evidence="1" type="ORF">NPIL_47391</name>
</gene>
<reference evidence="1" key="1">
    <citation type="submission" date="2020-08" db="EMBL/GenBank/DDBJ databases">
        <title>Multicomponent nature underlies the extraordinary mechanical properties of spider dragline silk.</title>
        <authorList>
            <person name="Kono N."/>
            <person name="Nakamura H."/>
            <person name="Mori M."/>
            <person name="Yoshida Y."/>
            <person name="Ohtoshi R."/>
            <person name="Malay A.D."/>
            <person name="Moran D.A.P."/>
            <person name="Tomita M."/>
            <person name="Numata K."/>
            <person name="Arakawa K."/>
        </authorList>
    </citation>
    <scope>NUCLEOTIDE SEQUENCE</scope>
</reference>
<protein>
    <submittedName>
        <fullName evidence="1">Uncharacterized protein</fullName>
    </submittedName>
</protein>
<dbReference type="OrthoDB" id="9996331at2759"/>
<sequence>MQCGHRHSGACVMFSDETTFSLQFDSRRILIWSTTGSRYHQDNITRTRSLWWSGFTRLGWDYTEKNLHVQIEYRTDLHVYSNRNHGRPYLSEHHSGTLITCMFA</sequence>
<evidence type="ECO:0000313" key="1">
    <source>
        <dbReference type="EMBL" id="GFU38708.1"/>
    </source>
</evidence>
<dbReference type="AlphaFoldDB" id="A0A8X6QR36"/>
<name>A0A8X6QR36_NEPPI</name>
<accession>A0A8X6QR36</accession>